<feature type="domain" description="Ig-like" evidence="3">
    <location>
        <begin position="631"/>
        <end position="768"/>
    </location>
</feature>
<dbReference type="AlphaFoldDB" id="A0A238KCC1"/>
<evidence type="ECO:0000313" key="5">
    <source>
        <dbReference type="EMBL" id="SMX40034.1"/>
    </source>
</evidence>
<organism evidence="5 6">
    <name type="scientific">Ruegeria arenilitoris</name>
    <dbReference type="NCBI Taxonomy" id="1173585"/>
    <lineage>
        <taxon>Bacteria</taxon>
        <taxon>Pseudomonadati</taxon>
        <taxon>Pseudomonadota</taxon>
        <taxon>Alphaproteobacteria</taxon>
        <taxon>Rhodobacterales</taxon>
        <taxon>Roseobacteraceae</taxon>
        <taxon>Ruegeria</taxon>
    </lineage>
</organism>
<dbReference type="NCBIfam" id="NF033510">
    <property type="entry name" value="Ca_tandemer"/>
    <property type="match status" value="7"/>
</dbReference>
<feature type="region of interest" description="Disordered" evidence="1">
    <location>
        <begin position="1"/>
        <end position="21"/>
    </location>
</feature>
<proteinExistence type="predicted"/>
<evidence type="ECO:0000256" key="2">
    <source>
        <dbReference type="SAM" id="Phobius"/>
    </source>
</evidence>
<accession>A0A238KCC1</accession>
<dbReference type="Pfam" id="PF19077">
    <property type="entry name" value="Big_13"/>
    <property type="match status" value="1"/>
</dbReference>
<protein>
    <submittedName>
        <fullName evidence="5">Uncharacterized protein</fullName>
    </submittedName>
</protein>
<feature type="compositionally biased region" description="Low complexity" evidence="1">
    <location>
        <begin position="167"/>
        <end position="185"/>
    </location>
</feature>
<dbReference type="InterPro" id="IPR044016">
    <property type="entry name" value="Big_13"/>
</dbReference>
<name>A0A238KCC1_9RHOB</name>
<feature type="transmembrane region" description="Helical" evidence="2">
    <location>
        <begin position="36"/>
        <end position="56"/>
    </location>
</feature>
<keyword evidence="2" id="KW-1133">Transmembrane helix</keyword>
<evidence type="ECO:0000313" key="6">
    <source>
        <dbReference type="Proteomes" id="UP000202485"/>
    </source>
</evidence>
<dbReference type="SUPFAM" id="SSF51120">
    <property type="entry name" value="beta-Roll"/>
    <property type="match status" value="1"/>
</dbReference>
<feature type="region of interest" description="Disordered" evidence="1">
    <location>
        <begin position="162"/>
        <end position="185"/>
    </location>
</feature>
<dbReference type="Pfam" id="PF13750">
    <property type="entry name" value="Big_3_3"/>
    <property type="match status" value="1"/>
</dbReference>
<evidence type="ECO:0000259" key="4">
    <source>
        <dbReference type="Pfam" id="PF19077"/>
    </source>
</evidence>
<dbReference type="InterPro" id="IPR013783">
    <property type="entry name" value="Ig-like_fold"/>
</dbReference>
<dbReference type="Proteomes" id="UP000202485">
    <property type="component" value="Unassembled WGS sequence"/>
</dbReference>
<keyword evidence="2" id="KW-0472">Membrane</keyword>
<feature type="domain" description="Bacterial Ig-like" evidence="4">
    <location>
        <begin position="782"/>
        <end position="870"/>
    </location>
</feature>
<keyword evidence="6" id="KW-1185">Reference proteome</keyword>
<evidence type="ECO:0000259" key="3">
    <source>
        <dbReference type="Pfam" id="PF13750"/>
    </source>
</evidence>
<gene>
    <name evidence="5" type="ORF">RUA8715_01538</name>
</gene>
<feature type="compositionally biased region" description="Basic and acidic residues" evidence="1">
    <location>
        <begin position="11"/>
        <end position="21"/>
    </location>
</feature>
<dbReference type="Gene3D" id="2.60.40.10">
    <property type="entry name" value="Immunoglobulins"/>
    <property type="match status" value="8"/>
</dbReference>
<dbReference type="InterPro" id="IPR011049">
    <property type="entry name" value="Serralysin-like_metalloprot_C"/>
</dbReference>
<keyword evidence="2" id="KW-0812">Transmembrane</keyword>
<dbReference type="RefSeq" id="WP_093963724.1">
    <property type="nucleotide sequence ID" value="NZ_FXYG01000002.1"/>
</dbReference>
<reference evidence="6" key="1">
    <citation type="submission" date="2017-05" db="EMBL/GenBank/DDBJ databases">
        <authorList>
            <person name="Rodrigo-Torres L."/>
            <person name="Arahal R. D."/>
            <person name="Lucena T."/>
        </authorList>
    </citation>
    <scope>NUCLEOTIDE SEQUENCE [LARGE SCALE GENOMIC DNA]</scope>
    <source>
        <strain evidence="6">CECT 8715</strain>
    </source>
</reference>
<sequence length="1274" mass="125920">MTMKPVSHEVSIQKDSPDAGHEKHVRKWIKARLRRWAGSGVGGGLASALLALPALAQATEEELSTFQFADVLPGVQSVKLLLNGDVQLKLLDGRTVLVSAENVHVLDNGSIMIAEDVAVEVAQLAVAAEAAGAAAAGGGGMGAAGAVLGGLGLAGAAAAGGGGGGDAATPAESPSPSSLNLSQLQGNSLNSTTAKASAPDGTVSVEVTIGSVTKTVSAGPDGSWSVSLSQIEAAGLPQGVTSVTIRHLDGAGGEVAVETATFNIDTIAPNIAITGFSHGAVMNAAERGSDLEISGTTDAENGQMVTVGLNGQIYTATVSGGTWSVTVPAADLASLPDGATVNVTADVVDRAGNPAAQATNSFDTDFFAPAITIDPVAGGQIDLVDVGSDLTITGTTTGEDGQPVVLTFNGQTYSGTASGGVWSVTVPTADLGVLVTGSPINISATISDAAGNPATPAAVSVPVDLSGPSISISPLSVGAVLNAGEAGADLTISGTTGNVTDGQTVTVTLDGQTYTGPVSGGTWSVTVPSADLIALTDGATFTITADVTDADGLVAPQASAGVSKDATAPTISIDTFSDGAVMNAVEQGTDLSISGTTTAEDGQVVTIGMNGQTYSATVSGGNWSVSIPAADLAGLSDGATVTVTADVSDLAGNPAAQATGSFDTDFTAPTLSISAVSAGGTMNLAEQAGGMTVSGFSDATDGTIVSIQIQQADGTVDVSGTATVTSGAWTYTASPLDLSGLQDAESYTVSASVSDAAGNTRTTSTGFDTDFSAPTISMNPLETGSVLDVTEKDSNLTVSGTTTAEDGQTITVGLNGQTYTATASGGVWSTTIPTADLNALSDGTTYSITASVSDMAGNPASQATNSVTTDYRPILTLNEVGTNDAVLLSDAQSSGLTVSGSSIGLDAGQTVEVMLNSVSVGTATVAANGTWSLNVPATSFAGTTAGDLLDFSASATVAGGPNPLPATDQATAHVPAAYFISEAGRSGSTITFEIHAEADRDTSSGMAFTANLGFDPAVVTYDTGSEVESTDFDLFLANPNGAAELGFAGAATSVSDLTQPIVTFTMTVLDPTKPIELTINTPDGGPTHWVLGTDGADTLAATGIDDVIRGGDGDDVIDLSGAGRDLIVFEADPTANGTDIVTGFTLGPKADMADAIMFSGLDVSSLRGDGTGVETLAIGDMIATNTGFVGLTTTLTDLTTGTLEAAAETLTGAHAGDEIYLLASDGTDSVLVKVDYSAPTFATVSAVAQFDGLGDLSGLSSDNILHTDPTGASS</sequence>
<dbReference type="InterPro" id="IPR022038">
    <property type="entry name" value="Ig-like_bact"/>
</dbReference>
<dbReference type="EMBL" id="FXYG01000002">
    <property type="protein sequence ID" value="SMX40034.1"/>
    <property type="molecule type" value="Genomic_DNA"/>
</dbReference>
<evidence type="ECO:0000256" key="1">
    <source>
        <dbReference type="SAM" id="MobiDB-lite"/>
    </source>
</evidence>